<evidence type="ECO:0008006" key="9">
    <source>
        <dbReference type="Google" id="ProtNLM"/>
    </source>
</evidence>
<evidence type="ECO:0000256" key="4">
    <source>
        <dbReference type="ARBA" id="ARBA00022989"/>
    </source>
</evidence>
<reference evidence="7 8" key="1">
    <citation type="journal article" date="2016" name="Nat. Commun.">
        <title>Thousands of microbial genomes shed light on interconnected biogeochemical processes in an aquifer system.</title>
        <authorList>
            <person name="Anantharaman K."/>
            <person name="Brown C.T."/>
            <person name="Hug L.A."/>
            <person name="Sharon I."/>
            <person name="Castelle C.J."/>
            <person name="Probst A.J."/>
            <person name="Thomas B.C."/>
            <person name="Singh A."/>
            <person name="Wilkins M.J."/>
            <person name="Karaoz U."/>
            <person name="Brodie E.L."/>
            <person name="Williams K.H."/>
            <person name="Hubbard S.S."/>
            <person name="Banfield J.F."/>
        </authorList>
    </citation>
    <scope>NUCLEOTIDE SEQUENCE [LARGE SCALE GENOMIC DNA]</scope>
</reference>
<accession>A0A1G2TF05</accession>
<keyword evidence="3 6" id="KW-0812">Transmembrane</keyword>
<dbReference type="InterPro" id="IPR002416">
    <property type="entry name" value="T2SS_protein-GspH"/>
</dbReference>
<feature type="transmembrane region" description="Helical" evidence="6">
    <location>
        <begin position="20"/>
        <end position="41"/>
    </location>
</feature>
<gene>
    <name evidence="7" type="ORF">A3C70_00185</name>
</gene>
<dbReference type="PANTHER" id="PTHR30093">
    <property type="entry name" value="GENERAL SECRETION PATHWAY PROTEIN G"/>
    <property type="match status" value="1"/>
</dbReference>
<protein>
    <recommendedName>
        <fullName evidence="9">Type II secretion system protein GspG C-terminal domain-containing protein</fullName>
    </recommendedName>
</protein>
<dbReference type="PANTHER" id="PTHR30093:SF44">
    <property type="entry name" value="TYPE II SECRETION SYSTEM CORE PROTEIN G"/>
    <property type="match status" value="1"/>
</dbReference>
<dbReference type="Gene3D" id="3.30.700.10">
    <property type="entry name" value="Glycoprotein, Type 4 Pilin"/>
    <property type="match status" value="1"/>
</dbReference>
<dbReference type="AlphaFoldDB" id="A0A1G2TF05"/>
<comment type="caution">
    <text evidence="7">The sequence shown here is derived from an EMBL/GenBank/DDBJ whole genome shotgun (WGS) entry which is preliminary data.</text>
</comment>
<keyword evidence="5 6" id="KW-0472">Membrane</keyword>
<dbReference type="GO" id="GO:0015627">
    <property type="term" value="C:type II protein secretion system complex"/>
    <property type="evidence" value="ECO:0007669"/>
    <property type="project" value="InterPro"/>
</dbReference>
<dbReference type="Proteomes" id="UP000178175">
    <property type="component" value="Unassembled WGS sequence"/>
</dbReference>
<proteinExistence type="predicted"/>
<name>A0A1G2TF05_9BACT</name>
<evidence type="ECO:0000256" key="1">
    <source>
        <dbReference type="ARBA" id="ARBA00004167"/>
    </source>
</evidence>
<evidence type="ECO:0000256" key="5">
    <source>
        <dbReference type="ARBA" id="ARBA00023136"/>
    </source>
</evidence>
<comment type="subcellular location">
    <subcellularLocation>
        <location evidence="1">Membrane</location>
        <topology evidence="1">Single-pass membrane protein</topology>
    </subcellularLocation>
</comment>
<dbReference type="GO" id="GO:0016020">
    <property type="term" value="C:membrane"/>
    <property type="evidence" value="ECO:0007669"/>
    <property type="project" value="UniProtKB-SubCell"/>
</dbReference>
<dbReference type="PRINTS" id="PR00885">
    <property type="entry name" value="BCTERIALGSPH"/>
</dbReference>
<evidence type="ECO:0000313" key="7">
    <source>
        <dbReference type="EMBL" id="OHA95866.1"/>
    </source>
</evidence>
<evidence type="ECO:0000256" key="2">
    <source>
        <dbReference type="ARBA" id="ARBA00022481"/>
    </source>
</evidence>
<dbReference type="GO" id="GO:0015628">
    <property type="term" value="P:protein secretion by the type II secretion system"/>
    <property type="evidence" value="ECO:0007669"/>
    <property type="project" value="InterPro"/>
</dbReference>
<dbReference type="SUPFAM" id="SSF54523">
    <property type="entry name" value="Pili subunits"/>
    <property type="match status" value="1"/>
</dbReference>
<evidence type="ECO:0000256" key="6">
    <source>
        <dbReference type="SAM" id="Phobius"/>
    </source>
</evidence>
<dbReference type="EMBL" id="MHVR01000015">
    <property type="protein sequence ID" value="OHA95866.1"/>
    <property type="molecule type" value="Genomic_DNA"/>
</dbReference>
<dbReference type="InterPro" id="IPR012902">
    <property type="entry name" value="N_methyl_site"/>
</dbReference>
<organism evidence="7 8">
    <name type="scientific">Candidatus Zambryskibacteria bacterium RIFCSPHIGHO2_02_FULL_43_14</name>
    <dbReference type="NCBI Taxonomy" id="1802748"/>
    <lineage>
        <taxon>Bacteria</taxon>
        <taxon>Candidatus Zambryskiibacteriota</taxon>
    </lineage>
</organism>
<evidence type="ECO:0000313" key="8">
    <source>
        <dbReference type="Proteomes" id="UP000178175"/>
    </source>
</evidence>
<dbReference type="InterPro" id="IPR045584">
    <property type="entry name" value="Pilin-like"/>
</dbReference>
<evidence type="ECO:0000256" key="3">
    <source>
        <dbReference type="ARBA" id="ARBA00022692"/>
    </source>
</evidence>
<sequence>MNKILKNMIRKGQSVAGFTLIELLVVIAIIGILSSVVLASLNTARNKGNNAKIKAQLSGLRAGAEIFYDAAQTYTNLCASADPAVAPYLLSSNYPGSPAVSCFSSGTAYGVAVPLSVAEGTNTYWCIDSIGTSKGTVGLTVGASDFAC</sequence>
<dbReference type="Pfam" id="PF07963">
    <property type="entry name" value="N_methyl"/>
    <property type="match status" value="1"/>
</dbReference>
<keyword evidence="4 6" id="KW-1133">Transmembrane helix</keyword>
<keyword evidence="2" id="KW-0488">Methylation</keyword>
<dbReference type="PROSITE" id="PS00409">
    <property type="entry name" value="PROKAR_NTER_METHYL"/>
    <property type="match status" value="1"/>
</dbReference>
<dbReference type="NCBIfam" id="TIGR02532">
    <property type="entry name" value="IV_pilin_GFxxxE"/>
    <property type="match status" value="1"/>
</dbReference>